<gene>
    <name evidence="1" type="ORF">JL811_17715</name>
</gene>
<organism evidence="1 2">
    <name type="scientific">Szabonella alba</name>
    <dbReference type="NCBI Taxonomy" id="2804194"/>
    <lineage>
        <taxon>Bacteria</taxon>
        <taxon>Pseudomonadati</taxon>
        <taxon>Pseudomonadota</taxon>
        <taxon>Alphaproteobacteria</taxon>
        <taxon>Rhodobacterales</taxon>
        <taxon>Paracoccaceae</taxon>
        <taxon>Szabonella</taxon>
    </lineage>
</organism>
<evidence type="ECO:0000313" key="2">
    <source>
        <dbReference type="Proteomes" id="UP000648908"/>
    </source>
</evidence>
<dbReference type="Gene3D" id="2.30.110.20">
    <property type="entry name" value="Hcp1-like"/>
    <property type="match status" value="1"/>
</dbReference>
<protein>
    <submittedName>
        <fullName evidence="1">Type VI secretion system tube protein Hcp</fullName>
    </submittedName>
</protein>
<dbReference type="InterPro" id="IPR036624">
    <property type="entry name" value="Hcp1-lik_sf"/>
</dbReference>
<dbReference type="PANTHER" id="PTHR36152:SF1">
    <property type="entry name" value="UBIQUITIN-LIKE DOMAIN-CONTAINING PROTEIN"/>
    <property type="match status" value="1"/>
</dbReference>
<dbReference type="PANTHER" id="PTHR36152">
    <property type="entry name" value="CYTOPLASMIC PROTEIN-RELATED"/>
    <property type="match status" value="1"/>
</dbReference>
<sequence length="177" mass="19403">MAFDAYCYSPSHKDKIPGETQDKDMSDKKAFEVMSFEIGAENNINIGSVTGGGAAGKAIFKELTITKKTDTASTGLFHAMCAGEHFDEVVVELRRASGQHASGMSGKTFLKFDLRLVMVKDISWSGSDGDDVCEETVIFEFGAIRIHYFPQDQKGKMASKPEEAMWSRVKNNASLTV</sequence>
<keyword evidence="2" id="KW-1185">Reference proteome</keyword>
<reference evidence="1" key="1">
    <citation type="submission" date="2021-01" db="EMBL/GenBank/DDBJ databases">
        <title>Tabrizicola alba sp. nov. a motile alkaliphilic bacterium isolated from a soda lake.</title>
        <authorList>
            <person name="Szuroczki S."/>
            <person name="Abbaszade G."/>
            <person name="Schumann P."/>
            <person name="Toth E."/>
        </authorList>
    </citation>
    <scope>NUCLEOTIDE SEQUENCE</scope>
    <source>
        <strain evidence="1">DMG-N-6</strain>
    </source>
</reference>
<accession>A0A8K0VF10</accession>
<dbReference type="Pfam" id="PF05638">
    <property type="entry name" value="T6SS_HCP"/>
    <property type="match status" value="1"/>
</dbReference>
<proteinExistence type="predicted"/>
<dbReference type="EMBL" id="JAESVN010000012">
    <property type="protein sequence ID" value="MBL4919063.1"/>
    <property type="molecule type" value="Genomic_DNA"/>
</dbReference>
<dbReference type="Proteomes" id="UP000648908">
    <property type="component" value="Unassembled WGS sequence"/>
</dbReference>
<dbReference type="InterPro" id="IPR008514">
    <property type="entry name" value="T6SS_Hcp"/>
</dbReference>
<name>A0A8K0VF10_9RHOB</name>
<dbReference type="RefSeq" id="WP_202690044.1">
    <property type="nucleotide sequence ID" value="NZ_JAESVN010000012.1"/>
</dbReference>
<dbReference type="AlphaFoldDB" id="A0A8K0VF10"/>
<dbReference type="SUPFAM" id="SSF141452">
    <property type="entry name" value="Hcp1-like"/>
    <property type="match status" value="1"/>
</dbReference>
<dbReference type="InterPro" id="IPR053165">
    <property type="entry name" value="HSI-I_assembly_Hcp1"/>
</dbReference>
<comment type="caution">
    <text evidence="1">The sequence shown here is derived from an EMBL/GenBank/DDBJ whole genome shotgun (WGS) entry which is preliminary data.</text>
</comment>
<evidence type="ECO:0000313" key="1">
    <source>
        <dbReference type="EMBL" id="MBL4919063.1"/>
    </source>
</evidence>